<feature type="region of interest" description="Disordered" evidence="1">
    <location>
        <begin position="63"/>
        <end position="91"/>
    </location>
</feature>
<evidence type="ECO:0000313" key="3">
    <source>
        <dbReference type="Proteomes" id="UP000824120"/>
    </source>
</evidence>
<dbReference type="Proteomes" id="UP000824120">
    <property type="component" value="Chromosome 10"/>
</dbReference>
<accession>A0A9J5WZ70</accession>
<dbReference type="EMBL" id="JACXVP010000010">
    <property type="protein sequence ID" value="KAG5580679.1"/>
    <property type="molecule type" value="Genomic_DNA"/>
</dbReference>
<proteinExistence type="predicted"/>
<protein>
    <submittedName>
        <fullName evidence="2">Uncharacterized protein</fullName>
    </submittedName>
</protein>
<organism evidence="2 3">
    <name type="scientific">Solanum commersonii</name>
    <name type="common">Commerson's wild potato</name>
    <name type="synonym">Commerson's nightshade</name>
    <dbReference type="NCBI Taxonomy" id="4109"/>
    <lineage>
        <taxon>Eukaryota</taxon>
        <taxon>Viridiplantae</taxon>
        <taxon>Streptophyta</taxon>
        <taxon>Embryophyta</taxon>
        <taxon>Tracheophyta</taxon>
        <taxon>Spermatophyta</taxon>
        <taxon>Magnoliopsida</taxon>
        <taxon>eudicotyledons</taxon>
        <taxon>Gunneridae</taxon>
        <taxon>Pentapetalae</taxon>
        <taxon>asterids</taxon>
        <taxon>lamiids</taxon>
        <taxon>Solanales</taxon>
        <taxon>Solanaceae</taxon>
        <taxon>Solanoideae</taxon>
        <taxon>Solaneae</taxon>
        <taxon>Solanum</taxon>
    </lineage>
</organism>
<dbReference type="AlphaFoldDB" id="A0A9J5WZ70"/>
<evidence type="ECO:0000256" key="1">
    <source>
        <dbReference type="SAM" id="MobiDB-lite"/>
    </source>
</evidence>
<evidence type="ECO:0000313" key="2">
    <source>
        <dbReference type="EMBL" id="KAG5580679.1"/>
    </source>
</evidence>
<keyword evidence="3" id="KW-1185">Reference proteome</keyword>
<comment type="caution">
    <text evidence="2">The sequence shown here is derived from an EMBL/GenBank/DDBJ whole genome shotgun (WGS) entry which is preliminary data.</text>
</comment>
<name>A0A9J5WZ70_SOLCO</name>
<gene>
    <name evidence="2" type="ORF">H5410_051306</name>
</gene>
<reference evidence="2 3" key="1">
    <citation type="submission" date="2020-09" db="EMBL/GenBank/DDBJ databases">
        <title>De no assembly of potato wild relative species, Solanum commersonii.</title>
        <authorList>
            <person name="Cho K."/>
        </authorList>
    </citation>
    <scope>NUCLEOTIDE SEQUENCE [LARGE SCALE GENOMIC DNA]</scope>
    <source>
        <strain evidence="2">LZ3.2</strain>
        <tissue evidence="2">Leaf</tissue>
    </source>
</reference>
<sequence>MFFRPRGQNCSDQNTPKALAQAYIKRIETLDIYKLAHPVGQSLPLIFSLRKSKFKNIEMTSKKINSKSASASKTGSTSVSASASKTGSTSVSASTSTRMIKFGDFKPIDVNELLSLPTLYDMVSVGEGSIKEDGDQVDHFDDYGWTLVTRRKRRKASSHKESVK</sequence>